<dbReference type="GO" id="GO:0003700">
    <property type="term" value="F:DNA-binding transcription factor activity"/>
    <property type="evidence" value="ECO:0007669"/>
    <property type="project" value="InterPro"/>
</dbReference>
<evidence type="ECO:0000313" key="6">
    <source>
        <dbReference type="Proteomes" id="UP000295096"/>
    </source>
</evidence>
<dbReference type="InterPro" id="IPR039422">
    <property type="entry name" value="MarR/SlyA-like"/>
</dbReference>
<keyword evidence="2" id="KW-0238">DNA-binding</keyword>
<protein>
    <submittedName>
        <fullName evidence="5">MarR family transcriptional regulator</fullName>
    </submittedName>
</protein>
<evidence type="ECO:0000256" key="2">
    <source>
        <dbReference type="ARBA" id="ARBA00023125"/>
    </source>
</evidence>
<dbReference type="InterPro" id="IPR023187">
    <property type="entry name" value="Tscrpt_reg_MarR-type_CS"/>
</dbReference>
<dbReference type="EMBL" id="SMSJ01000002">
    <property type="protein sequence ID" value="TDH64218.1"/>
    <property type="molecule type" value="Genomic_DNA"/>
</dbReference>
<dbReference type="OrthoDB" id="7359569at2"/>
<dbReference type="PANTHER" id="PTHR33164:SF105">
    <property type="entry name" value="TRANSCRIPTIONAL REPRESSOR PROTEIN-RELATED"/>
    <property type="match status" value="1"/>
</dbReference>
<dbReference type="AlphaFoldDB" id="A0A4R5QMV7"/>
<name>A0A4R5QMV7_9PROT</name>
<dbReference type="PROSITE" id="PS50995">
    <property type="entry name" value="HTH_MARR_2"/>
    <property type="match status" value="1"/>
</dbReference>
<keyword evidence="3" id="KW-0804">Transcription</keyword>
<dbReference type="GO" id="GO:0003677">
    <property type="term" value="F:DNA binding"/>
    <property type="evidence" value="ECO:0007669"/>
    <property type="project" value="UniProtKB-KW"/>
</dbReference>
<keyword evidence="6" id="KW-1185">Reference proteome</keyword>
<accession>A0A4R5QMV7</accession>
<dbReference type="Pfam" id="PF01047">
    <property type="entry name" value="MarR"/>
    <property type="match status" value="1"/>
</dbReference>
<evidence type="ECO:0000313" key="5">
    <source>
        <dbReference type="EMBL" id="TDH64218.1"/>
    </source>
</evidence>
<evidence type="ECO:0000256" key="1">
    <source>
        <dbReference type="ARBA" id="ARBA00023015"/>
    </source>
</evidence>
<gene>
    <name evidence="5" type="ORF">E2C06_02410</name>
</gene>
<comment type="caution">
    <text evidence="5">The sequence shown here is derived from an EMBL/GenBank/DDBJ whole genome shotgun (WGS) entry which is preliminary data.</text>
</comment>
<sequence length="155" mass="16707">MPPSLPVPGPAPDLCNCLAIRKAARHVTQFYDRRLVAVGLTTPQFSILARLRRRGPSTINELAEDLVMDRTTLGRNLRPLERDGLLAIAPDRDDRRRRALAVTPKGEARLTQAGPLWAAAQRDFADSFGAEAAVALRTALAALVATDLNGPHAAA</sequence>
<dbReference type="SUPFAM" id="SSF46785">
    <property type="entry name" value="Winged helix' DNA-binding domain"/>
    <property type="match status" value="1"/>
</dbReference>
<evidence type="ECO:0000256" key="3">
    <source>
        <dbReference type="ARBA" id="ARBA00023163"/>
    </source>
</evidence>
<reference evidence="5 6" key="1">
    <citation type="journal article" date="2016" name="J. Microbiol.">
        <title>Dankookia rubra gen. nov., sp. nov., an alphaproteobacterium isolated from sediment of a shallow stream.</title>
        <authorList>
            <person name="Kim W.H."/>
            <person name="Kim D.H."/>
            <person name="Kang K."/>
            <person name="Ahn T.Y."/>
        </authorList>
    </citation>
    <scope>NUCLEOTIDE SEQUENCE [LARGE SCALE GENOMIC DNA]</scope>
    <source>
        <strain evidence="5 6">JCM30602</strain>
    </source>
</reference>
<organism evidence="5 6">
    <name type="scientific">Dankookia rubra</name>
    <dbReference type="NCBI Taxonomy" id="1442381"/>
    <lineage>
        <taxon>Bacteria</taxon>
        <taxon>Pseudomonadati</taxon>
        <taxon>Pseudomonadota</taxon>
        <taxon>Alphaproteobacteria</taxon>
        <taxon>Acetobacterales</taxon>
        <taxon>Roseomonadaceae</taxon>
        <taxon>Dankookia</taxon>
    </lineage>
</organism>
<dbReference type="GO" id="GO:0006950">
    <property type="term" value="P:response to stress"/>
    <property type="evidence" value="ECO:0007669"/>
    <property type="project" value="TreeGrafter"/>
</dbReference>
<dbReference type="SMART" id="SM00347">
    <property type="entry name" value="HTH_MARR"/>
    <property type="match status" value="1"/>
</dbReference>
<proteinExistence type="predicted"/>
<dbReference type="RefSeq" id="WP_133286983.1">
    <property type="nucleotide sequence ID" value="NZ_SMSJ01000002.1"/>
</dbReference>
<dbReference type="InterPro" id="IPR000835">
    <property type="entry name" value="HTH_MarR-typ"/>
</dbReference>
<dbReference type="Gene3D" id="1.10.10.10">
    <property type="entry name" value="Winged helix-like DNA-binding domain superfamily/Winged helix DNA-binding domain"/>
    <property type="match status" value="1"/>
</dbReference>
<feature type="domain" description="HTH marR-type" evidence="4">
    <location>
        <begin position="13"/>
        <end position="145"/>
    </location>
</feature>
<evidence type="ECO:0000259" key="4">
    <source>
        <dbReference type="PROSITE" id="PS50995"/>
    </source>
</evidence>
<dbReference type="PANTHER" id="PTHR33164">
    <property type="entry name" value="TRANSCRIPTIONAL REGULATOR, MARR FAMILY"/>
    <property type="match status" value="1"/>
</dbReference>
<keyword evidence="1" id="KW-0805">Transcription regulation</keyword>
<dbReference type="InterPro" id="IPR036390">
    <property type="entry name" value="WH_DNA-bd_sf"/>
</dbReference>
<dbReference type="PROSITE" id="PS01117">
    <property type="entry name" value="HTH_MARR_1"/>
    <property type="match status" value="1"/>
</dbReference>
<dbReference type="InterPro" id="IPR036388">
    <property type="entry name" value="WH-like_DNA-bd_sf"/>
</dbReference>
<dbReference type="Proteomes" id="UP000295096">
    <property type="component" value="Unassembled WGS sequence"/>
</dbReference>